<keyword evidence="6 7" id="KW-0012">Acyltransferase</keyword>
<keyword evidence="2 7" id="KW-0808">Transferase</keyword>
<accession>A0A401P8H0</accession>
<dbReference type="PANTHER" id="PTHR12246">
    <property type="entry name" value="PALMITOYLTRANSFERASE ZDHHC16"/>
    <property type="match status" value="1"/>
</dbReference>
<evidence type="ECO:0000256" key="4">
    <source>
        <dbReference type="ARBA" id="ARBA00022989"/>
    </source>
</evidence>
<evidence type="ECO:0000256" key="5">
    <source>
        <dbReference type="ARBA" id="ARBA00023136"/>
    </source>
</evidence>
<comment type="catalytic activity">
    <reaction evidence="7">
        <text>L-cysteinyl-[protein] + hexadecanoyl-CoA = S-hexadecanoyl-L-cysteinyl-[protein] + CoA</text>
        <dbReference type="Rhea" id="RHEA:36683"/>
        <dbReference type="Rhea" id="RHEA-COMP:10131"/>
        <dbReference type="Rhea" id="RHEA-COMP:11032"/>
        <dbReference type="ChEBI" id="CHEBI:29950"/>
        <dbReference type="ChEBI" id="CHEBI:57287"/>
        <dbReference type="ChEBI" id="CHEBI:57379"/>
        <dbReference type="ChEBI" id="CHEBI:74151"/>
        <dbReference type="EC" id="2.3.1.225"/>
    </reaction>
</comment>
<evidence type="ECO:0000256" key="2">
    <source>
        <dbReference type="ARBA" id="ARBA00022679"/>
    </source>
</evidence>
<feature type="domain" description="Palmitoyltransferase DHHC" evidence="8">
    <location>
        <begin position="165"/>
        <end position="285"/>
    </location>
</feature>
<dbReference type="PROSITE" id="PS50216">
    <property type="entry name" value="DHHC"/>
    <property type="match status" value="1"/>
</dbReference>
<comment type="subcellular location">
    <subcellularLocation>
        <location evidence="1">Membrane</location>
        <topology evidence="1">Multi-pass membrane protein</topology>
    </subcellularLocation>
</comment>
<proteinExistence type="inferred from homology"/>
<dbReference type="Proteomes" id="UP000288216">
    <property type="component" value="Unassembled WGS sequence"/>
</dbReference>
<dbReference type="STRING" id="75743.A0A401P8H0"/>
<evidence type="ECO:0000256" key="3">
    <source>
        <dbReference type="ARBA" id="ARBA00022692"/>
    </source>
</evidence>
<name>A0A401P8H0_SCYTO</name>
<dbReference type="InterPro" id="IPR039859">
    <property type="entry name" value="PFA4/ZDH16/20/ERF2-like"/>
</dbReference>
<feature type="transmembrane region" description="Helical" evidence="7">
    <location>
        <begin position="65"/>
        <end position="83"/>
    </location>
</feature>
<keyword evidence="5 7" id="KW-0472">Membrane</keyword>
<comment type="domain">
    <text evidence="7">The DHHC domain is required for palmitoyltransferase activity.</text>
</comment>
<feature type="transmembrane region" description="Helical" evidence="7">
    <location>
        <begin position="246"/>
        <end position="270"/>
    </location>
</feature>
<keyword evidence="10" id="KW-1185">Reference proteome</keyword>
<dbReference type="AlphaFoldDB" id="A0A401P8H0"/>
<dbReference type="InterPro" id="IPR001594">
    <property type="entry name" value="Palmitoyltrfase_DHHC"/>
</dbReference>
<dbReference type="OrthoDB" id="9909019at2759"/>
<dbReference type="EC" id="2.3.1.225" evidence="7"/>
<keyword evidence="4 7" id="KW-1133">Transmembrane helix</keyword>
<comment type="similarity">
    <text evidence="7">Belongs to the DHHC palmitoyltransferase family.</text>
</comment>
<evidence type="ECO:0000256" key="6">
    <source>
        <dbReference type="ARBA" id="ARBA00023315"/>
    </source>
</evidence>
<dbReference type="GO" id="GO:0016020">
    <property type="term" value="C:membrane"/>
    <property type="evidence" value="ECO:0007669"/>
    <property type="project" value="UniProtKB-SubCell"/>
</dbReference>
<evidence type="ECO:0000259" key="8">
    <source>
        <dbReference type="Pfam" id="PF01529"/>
    </source>
</evidence>
<feature type="transmembrane region" description="Helical" evidence="7">
    <location>
        <begin position="103"/>
        <end position="123"/>
    </location>
</feature>
<sequence length="376" mass="42911">SGKSRRAGRGVRRCLAERGEAEAEAEGGLVFFPLPPAVTAGWWGRPVGRVGKMAISRGLWCCQRVLAWIPVLIITLVVLWSYYAYVFELCVFTVQNGFEKAAYLVVFHLFFVMFVWTYCKAIFTEPSQPSRKKILDIMELELQDMQVLSHSFGGTDPCFLLSSAIRYCDRCQVIKPDRCHHCSICDTCVLKMDHHCPWVNNCIGFSNYKFFLLFLGYSMLYCLFVAATVLQYFIMFWTGGLTDGRAKFHVLFLLFVAVMFFLSLMFLLSYHCWLVSLNRSTLEAFSAPVFQHGPDKNSFNLGVWKNLKQVFGPKRKYWLLPIFTSIGDGHSFPMKSQSESHNPLLSNEEHWDEGESDMEYTATASGTTSVTVEMES</sequence>
<feature type="transmembrane region" description="Helical" evidence="7">
    <location>
        <begin position="210"/>
        <end position="234"/>
    </location>
</feature>
<dbReference type="Pfam" id="PF01529">
    <property type="entry name" value="DHHC"/>
    <property type="match status" value="1"/>
</dbReference>
<protein>
    <recommendedName>
        <fullName evidence="7">Palmitoyltransferase</fullName>
        <ecNumber evidence="7">2.3.1.225</ecNumber>
    </recommendedName>
</protein>
<gene>
    <name evidence="9" type="ORF">scyTo_0001049</name>
</gene>
<reference evidence="9 10" key="1">
    <citation type="journal article" date="2018" name="Nat. Ecol. Evol.">
        <title>Shark genomes provide insights into elasmobranch evolution and the origin of vertebrates.</title>
        <authorList>
            <person name="Hara Y"/>
            <person name="Yamaguchi K"/>
            <person name="Onimaru K"/>
            <person name="Kadota M"/>
            <person name="Koyanagi M"/>
            <person name="Keeley SD"/>
            <person name="Tatsumi K"/>
            <person name="Tanaka K"/>
            <person name="Motone F"/>
            <person name="Kageyama Y"/>
            <person name="Nozu R"/>
            <person name="Adachi N"/>
            <person name="Nishimura O"/>
            <person name="Nakagawa R"/>
            <person name="Tanegashima C"/>
            <person name="Kiyatake I"/>
            <person name="Matsumoto R"/>
            <person name="Murakumo K"/>
            <person name="Nishida K"/>
            <person name="Terakita A"/>
            <person name="Kuratani S"/>
            <person name="Sato K"/>
            <person name="Hyodo S Kuraku.S."/>
        </authorList>
    </citation>
    <scope>NUCLEOTIDE SEQUENCE [LARGE SCALE GENOMIC DNA]</scope>
</reference>
<organism evidence="9 10">
    <name type="scientific">Scyliorhinus torazame</name>
    <name type="common">Cloudy catshark</name>
    <name type="synonym">Catulus torazame</name>
    <dbReference type="NCBI Taxonomy" id="75743"/>
    <lineage>
        <taxon>Eukaryota</taxon>
        <taxon>Metazoa</taxon>
        <taxon>Chordata</taxon>
        <taxon>Craniata</taxon>
        <taxon>Vertebrata</taxon>
        <taxon>Chondrichthyes</taxon>
        <taxon>Elasmobranchii</taxon>
        <taxon>Galeomorphii</taxon>
        <taxon>Galeoidea</taxon>
        <taxon>Carcharhiniformes</taxon>
        <taxon>Scyliorhinidae</taxon>
        <taxon>Scyliorhinus</taxon>
    </lineage>
</organism>
<evidence type="ECO:0000256" key="1">
    <source>
        <dbReference type="ARBA" id="ARBA00004141"/>
    </source>
</evidence>
<feature type="non-terminal residue" evidence="9">
    <location>
        <position position="1"/>
    </location>
</feature>
<keyword evidence="3 7" id="KW-0812">Transmembrane</keyword>
<dbReference type="GO" id="GO:0019706">
    <property type="term" value="F:protein-cysteine S-palmitoyltransferase activity"/>
    <property type="evidence" value="ECO:0007669"/>
    <property type="project" value="UniProtKB-EC"/>
</dbReference>
<comment type="caution">
    <text evidence="9">The sequence shown here is derived from an EMBL/GenBank/DDBJ whole genome shotgun (WGS) entry which is preliminary data.</text>
</comment>
<dbReference type="EMBL" id="BFAA01000220">
    <property type="protein sequence ID" value="GCB69402.1"/>
    <property type="molecule type" value="Genomic_DNA"/>
</dbReference>
<evidence type="ECO:0000256" key="7">
    <source>
        <dbReference type="RuleBase" id="RU079119"/>
    </source>
</evidence>
<evidence type="ECO:0000313" key="10">
    <source>
        <dbReference type="Proteomes" id="UP000288216"/>
    </source>
</evidence>
<evidence type="ECO:0000313" key="9">
    <source>
        <dbReference type="EMBL" id="GCB69402.1"/>
    </source>
</evidence>